<dbReference type="EMBL" id="KE504135">
    <property type="protein sequence ID" value="EPT02468.1"/>
    <property type="molecule type" value="Genomic_DNA"/>
</dbReference>
<dbReference type="AlphaFoldDB" id="S8ECW7"/>
<evidence type="ECO:0000256" key="1">
    <source>
        <dbReference type="SAM" id="MobiDB-lite"/>
    </source>
</evidence>
<proteinExistence type="predicted"/>
<dbReference type="InParanoid" id="S8ECW7"/>
<name>S8ECW7_FOMSC</name>
<organism evidence="3 4">
    <name type="scientific">Fomitopsis schrenkii</name>
    <name type="common">Brown rot fungus</name>
    <dbReference type="NCBI Taxonomy" id="2126942"/>
    <lineage>
        <taxon>Eukaryota</taxon>
        <taxon>Fungi</taxon>
        <taxon>Dikarya</taxon>
        <taxon>Basidiomycota</taxon>
        <taxon>Agaricomycotina</taxon>
        <taxon>Agaricomycetes</taxon>
        <taxon>Polyporales</taxon>
        <taxon>Fomitopsis</taxon>
    </lineage>
</organism>
<evidence type="ECO:0000256" key="2">
    <source>
        <dbReference type="SAM" id="Phobius"/>
    </source>
</evidence>
<evidence type="ECO:0000313" key="4">
    <source>
        <dbReference type="Proteomes" id="UP000015241"/>
    </source>
</evidence>
<dbReference type="STRING" id="743788.S8ECW7"/>
<dbReference type="Proteomes" id="UP000015241">
    <property type="component" value="Unassembled WGS sequence"/>
</dbReference>
<dbReference type="OrthoDB" id="5570013at2759"/>
<reference evidence="3 4" key="1">
    <citation type="journal article" date="2012" name="Science">
        <title>The Paleozoic origin of enzymatic lignin decomposition reconstructed from 31 fungal genomes.</title>
        <authorList>
            <person name="Floudas D."/>
            <person name="Binder M."/>
            <person name="Riley R."/>
            <person name="Barry K."/>
            <person name="Blanchette R.A."/>
            <person name="Henrissat B."/>
            <person name="Martinez A.T."/>
            <person name="Otillar R."/>
            <person name="Spatafora J.W."/>
            <person name="Yadav J.S."/>
            <person name="Aerts A."/>
            <person name="Benoit I."/>
            <person name="Boyd A."/>
            <person name="Carlson A."/>
            <person name="Copeland A."/>
            <person name="Coutinho P.M."/>
            <person name="de Vries R.P."/>
            <person name="Ferreira P."/>
            <person name="Findley K."/>
            <person name="Foster B."/>
            <person name="Gaskell J."/>
            <person name="Glotzer D."/>
            <person name="Gorecki P."/>
            <person name="Heitman J."/>
            <person name="Hesse C."/>
            <person name="Hori C."/>
            <person name="Igarashi K."/>
            <person name="Jurgens J.A."/>
            <person name="Kallen N."/>
            <person name="Kersten P."/>
            <person name="Kohler A."/>
            <person name="Kuees U."/>
            <person name="Kumar T.K.A."/>
            <person name="Kuo A."/>
            <person name="LaButti K."/>
            <person name="Larrondo L.F."/>
            <person name="Lindquist E."/>
            <person name="Ling A."/>
            <person name="Lombard V."/>
            <person name="Lucas S."/>
            <person name="Lundell T."/>
            <person name="Martin R."/>
            <person name="McLaughlin D.J."/>
            <person name="Morgenstern I."/>
            <person name="Morin E."/>
            <person name="Murat C."/>
            <person name="Nagy L.G."/>
            <person name="Nolan M."/>
            <person name="Ohm R.A."/>
            <person name="Patyshakuliyeva A."/>
            <person name="Rokas A."/>
            <person name="Ruiz-Duenas F.J."/>
            <person name="Sabat G."/>
            <person name="Salamov A."/>
            <person name="Samejima M."/>
            <person name="Schmutz J."/>
            <person name="Slot J.C."/>
            <person name="St John F."/>
            <person name="Stenlid J."/>
            <person name="Sun H."/>
            <person name="Sun S."/>
            <person name="Syed K."/>
            <person name="Tsang A."/>
            <person name="Wiebenga A."/>
            <person name="Young D."/>
            <person name="Pisabarro A."/>
            <person name="Eastwood D.C."/>
            <person name="Martin F."/>
            <person name="Cullen D."/>
            <person name="Grigoriev I.V."/>
            <person name="Hibbett D.S."/>
        </authorList>
    </citation>
    <scope>NUCLEOTIDE SEQUENCE</scope>
    <source>
        <strain evidence="4">FP-58527</strain>
    </source>
</reference>
<sequence>MIIDDEGPSSPTKQDQPQALPTTRREVPEDAPPPAYTGPSTSYLAPVHDAHAGPSSPLLDSEAQLPKEEPAGRRFFKAFAIALAIWFTVAIISGGTIRSTYLTIRERVPLPKRRPSNLQPKDGKVLECHTGRKRWTQTTGAAHSMSLEMAMPPEAFYLFARGGYTKGRLVVVHDSDWTHRNTIKVDIQAVTAHSNLLDEIAICQMERKKGERGVALLAPNTDKNQQAVSTLTWLLKVHLPPSFDHGPLVVPAFETLLPRFAHSFEEMHDEVMFGFLGIAATNGKIFAGSVYAETAQLLTGNGAVEGNIAANHLEIVASNRPIRANITVFRDGDNNGTLFLKNSNAPIYVNLALLDAIPARESGAGAFHAVARTSNAPLDLVVYDLPLDADTHIAVGAPNGGATLRLPHAYDGGFHLHAVNGPTEVQFDAAVRDPGDRGRERHMYKRRIDRNRLVGSVGWVTPGDRQEPRGGLSSRVEGRKRWGARRVAGRDDVQERRRRFREMFDELEGERKDVGVQTSPEVWPLGWREWDPSAHGNYSSSALVVSTNGPAVLDLT</sequence>
<feature type="compositionally biased region" description="Polar residues" evidence="1">
    <location>
        <begin position="9"/>
        <end position="21"/>
    </location>
</feature>
<keyword evidence="2" id="KW-1133">Transmembrane helix</keyword>
<dbReference type="eggNOG" id="ENOG502SAMB">
    <property type="taxonomic scope" value="Eukaryota"/>
</dbReference>
<protein>
    <submittedName>
        <fullName evidence="3">Uncharacterized protein</fullName>
    </submittedName>
</protein>
<keyword evidence="2" id="KW-0472">Membrane</keyword>
<keyword evidence="4" id="KW-1185">Reference proteome</keyword>
<dbReference type="HOGENOM" id="CLU_037980_2_0_1"/>
<keyword evidence="2" id="KW-0812">Transmembrane</keyword>
<feature type="transmembrane region" description="Helical" evidence="2">
    <location>
        <begin position="75"/>
        <end position="97"/>
    </location>
</feature>
<gene>
    <name evidence="3" type="ORF">FOMPIDRAFT_95725</name>
</gene>
<accession>S8ECW7</accession>
<evidence type="ECO:0000313" key="3">
    <source>
        <dbReference type="EMBL" id="EPT02468.1"/>
    </source>
</evidence>
<feature type="region of interest" description="Disordered" evidence="1">
    <location>
        <begin position="1"/>
        <end position="62"/>
    </location>
</feature>